<evidence type="ECO:0008006" key="4">
    <source>
        <dbReference type="Google" id="ProtNLM"/>
    </source>
</evidence>
<keyword evidence="3" id="KW-1185">Reference proteome</keyword>
<evidence type="ECO:0000313" key="3">
    <source>
        <dbReference type="Proteomes" id="UP000191931"/>
    </source>
</evidence>
<dbReference type="STRING" id="1246637.MTBBW1_2310008"/>
<evidence type="ECO:0000313" key="2">
    <source>
        <dbReference type="EMBL" id="SLM30560.1"/>
    </source>
</evidence>
<dbReference type="EMBL" id="FWEV01000148">
    <property type="protein sequence ID" value="SLM30560.1"/>
    <property type="molecule type" value="Genomic_DNA"/>
</dbReference>
<organism evidence="2 3">
    <name type="scientific">Desulfamplus magnetovallimortis</name>
    <dbReference type="NCBI Taxonomy" id="1246637"/>
    <lineage>
        <taxon>Bacteria</taxon>
        <taxon>Pseudomonadati</taxon>
        <taxon>Thermodesulfobacteriota</taxon>
        <taxon>Desulfobacteria</taxon>
        <taxon>Desulfobacterales</taxon>
        <taxon>Desulfobacteraceae</taxon>
        <taxon>Desulfamplus</taxon>
    </lineage>
</organism>
<dbReference type="AlphaFoldDB" id="A0A1W1HDL4"/>
<dbReference type="Proteomes" id="UP000191931">
    <property type="component" value="Unassembled WGS sequence"/>
</dbReference>
<proteinExistence type="predicted"/>
<feature type="region of interest" description="Disordered" evidence="1">
    <location>
        <begin position="263"/>
        <end position="308"/>
    </location>
</feature>
<reference evidence="2 3" key="1">
    <citation type="submission" date="2017-03" db="EMBL/GenBank/DDBJ databases">
        <authorList>
            <person name="Afonso C.L."/>
            <person name="Miller P.J."/>
            <person name="Scott M.A."/>
            <person name="Spackman E."/>
            <person name="Goraichik I."/>
            <person name="Dimitrov K.M."/>
            <person name="Suarez D.L."/>
            <person name="Swayne D.E."/>
        </authorList>
    </citation>
    <scope>NUCLEOTIDE SEQUENCE [LARGE SCALE GENOMIC DNA]</scope>
    <source>
        <strain evidence="2">PRJEB14757</strain>
    </source>
</reference>
<dbReference type="OrthoDB" id="18359at2"/>
<name>A0A1W1HDL4_9BACT</name>
<accession>A0A1W1HDL4</accession>
<feature type="compositionally biased region" description="Low complexity" evidence="1">
    <location>
        <begin position="264"/>
        <end position="288"/>
    </location>
</feature>
<sequence length="308" mass="35213">MEIQDMNHEEKELKIKEILEAFKMFDGKYKREEIDAAIELKEDITPHLIKILENVLADPNQYIENDDLFDQMYAVMLLGYLKEPKAHKVIVELFSLPTDLPHQLFGDTTTEDFPRILVNTCGGSIDQIKALILNRDADDFCRSSASRALNDAVVIGYTSREETLDFYKNLFTEDDAEDSSAFLGMLANSVCNLYPIEIMDIIKQAYENELIDTMSINLSDFEDELKLGKEKCLEKLTKDFEARSLNDLHKSMSWWACFKEKPKAPSTTVSPSASLSAPAPKKSQQNKKPQSKKKKKQAKASKKKNRRK</sequence>
<protein>
    <recommendedName>
        <fullName evidence="4">DUF1186 domain-containing protein</fullName>
    </recommendedName>
</protein>
<dbReference type="Pfam" id="PF06685">
    <property type="entry name" value="DUF1186"/>
    <property type="match status" value="1"/>
</dbReference>
<gene>
    <name evidence="2" type="ORF">MTBBW1_2310008</name>
</gene>
<evidence type="ECO:0000256" key="1">
    <source>
        <dbReference type="SAM" id="MobiDB-lite"/>
    </source>
</evidence>
<dbReference type="InterPro" id="IPR010602">
    <property type="entry name" value="DUF1186"/>
</dbReference>
<dbReference type="RefSeq" id="WP_080808727.1">
    <property type="nucleotide sequence ID" value="NZ_LT828562.1"/>
</dbReference>
<feature type="compositionally biased region" description="Basic residues" evidence="1">
    <location>
        <begin position="289"/>
        <end position="308"/>
    </location>
</feature>